<comment type="similarity">
    <text evidence="1">Belongs to the peptidase C56 family.</text>
</comment>
<evidence type="ECO:0000313" key="3">
    <source>
        <dbReference type="EMBL" id="NYR14681.1"/>
    </source>
</evidence>
<dbReference type="OMA" id="YAWMREF"/>
<proteinExistence type="inferred from homology"/>
<dbReference type="PANTHER" id="PTHR42733:SF2">
    <property type="entry name" value="DJ-1_THIJ_PFPI FAMILY PROTEIN"/>
    <property type="match status" value="1"/>
</dbReference>
<evidence type="ECO:0000259" key="2">
    <source>
        <dbReference type="Pfam" id="PF01965"/>
    </source>
</evidence>
<dbReference type="SUPFAM" id="SSF52317">
    <property type="entry name" value="Class I glutamine amidotransferase-like"/>
    <property type="match status" value="1"/>
</dbReference>
<dbReference type="Pfam" id="PF01965">
    <property type="entry name" value="DJ-1_PfpI"/>
    <property type="match status" value="1"/>
</dbReference>
<name>A0A7L4P6J7_9CREN</name>
<comment type="caution">
    <text evidence="3">The sequence shown here is derived from an EMBL/GenBank/DDBJ whole genome shotgun (WGS) entry which is preliminary data.</text>
</comment>
<dbReference type="EMBL" id="JAAVJF010000001">
    <property type="protein sequence ID" value="NYR14681.1"/>
    <property type="molecule type" value="Genomic_DNA"/>
</dbReference>
<dbReference type="InterPro" id="IPR002818">
    <property type="entry name" value="DJ-1/PfpI"/>
</dbReference>
<protein>
    <recommendedName>
        <fullName evidence="2">DJ-1/PfpI domain-containing protein</fullName>
    </recommendedName>
</protein>
<accession>A0A7L4P6J7</accession>
<evidence type="ECO:0000313" key="4">
    <source>
        <dbReference type="Proteomes" id="UP000554766"/>
    </source>
</evidence>
<organism evidence="3 4">
    <name type="scientific">Pyrobaculum arsenaticum</name>
    <dbReference type="NCBI Taxonomy" id="121277"/>
    <lineage>
        <taxon>Archaea</taxon>
        <taxon>Thermoproteota</taxon>
        <taxon>Thermoprotei</taxon>
        <taxon>Thermoproteales</taxon>
        <taxon>Thermoproteaceae</taxon>
        <taxon>Pyrobaculum</taxon>
    </lineage>
</organism>
<sequence>MTARLSCRPVPLNLSRDNSSRRSFVKILEKSTARSYLFRWVTKTLAEVKPEEYDGLVIPGRRVPEYVRVVASGDVKRVVRHIFERNTPVAAICYAPATARVVKGREVTSHIAVGPEAENNGGIWVDQEVVVDGNLVTARAWLDNPAWMREFIKLLKSK</sequence>
<dbReference type="AlphaFoldDB" id="A0A7L4P6J7"/>
<keyword evidence="4" id="KW-1185">Reference proteome</keyword>
<dbReference type="InterPro" id="IPR006286">
    <property type="entry name" value="C56_PfpI-like"/>
</dbReference>
<feature type="domain" description="DJ-1/PfpI" evidence="2">
    <location>
        <begin position="41"/>
        <end position="153"/>
    </location>
</feature>
<dbReference type="InterPro" id="IPR029062">
    <property type="entry name" value="Class_I_gatase-like"/>
</dbReference>
<dbReference type="Gene3D" id="3.40.50.880">
    <property type="match status" value="1"/>
</dbReference>
<dbReference type="PANTHER" id="PTHR42733">
    <property type="entry name" value="DJ-1 PROTEIN"/>
    <property type="match status" value="1"/>
</dbReference>
<evidence type="ECO:0000256" key="1">
    <source>
        <dbReference type="ARBA" id="ARBA00008542"/>
    </source>
</evidence>
<reference evidence="3 4" key="1">
    <citation type="journal article" date="2020" name="Nat. Commun.">
        <title>The structures of two archaeal type IV pili illuminate evolutionary relationships.</title>
        <authorList>
            <person name="Wang F."/>
            <person name="Baquero D.P."/>
            <person name="Su Z."/>
            <person name="Beltran L.C."/>
            <person name="Prangishvili D."/>
            <person name="Krupovic M."/>
            <person name="Egelman E.H."/>
        </authorList>
    </citation>
    <scope>NUCLEOTIDE SEQUENCE [LARGE SCALE GENOMIC DNA]</scope>
    <source>
        <strain evidence="3 4">2GA</strain>
    </source>
</reference>
<dbReference type="Proteomes" id="UP000554766">
    <property type="component" value="Unassembled WGS sequence"/>
</dbReference>
<gene>
    <name evidence="3" type="ORF">HC235_01605</name>
</gene>